<dbReference type="SMART" id="SM00387">
    <property type="entry name" value="HATPase_c"/>
    <property type="match status" value="1"/>
</dbReference>
<dbReference type="SMART" id="SM00388">
    <property type="entry name" value="HisKA"/>
    <property type="match status" value="1"/>
</dbReference>
<feature type="domain" description="PAC" evidence="19">
    <location>
        <begin position="220"/>
        <end position="272"/>
    </location>
</feature>
<keyword evidence="9" id="KW-0547">Nucleotide-binding</keyword>
<dbReference type="Pfam" id="PF13426">
    <property type="entry name" value="PAS_9"/>
    <property type="match status" value="1"/>
</dbReference>
<feature type="region of interest" description="Disordered" evidence="15">
    <location>
        <begin position="621"/>
        <end position="657"/>
    </location>
</feature>
<comment type="caution">
    <text evidence="20">The sequence shown here is derived from an EMBL/GenBank/DDBJ whole genome shotgun (WGS) entry which is preliminary data.</text>
</comment>
<dbReference type="Pfam" id="PF02518">
    <property type="entry name" value="HATPase_c"/>
    <property type="match status" value="1"/>
</dbReference>
<dbReference type="Pfam" id="PF08447">
    <property type="entry name" value="PAS_3"/>
    <property type="match status" value="1"/>
</dbReference>
<dbReference type="GO" id="GO:0000155">
    <property type="term" value="F:phosphorelay sensor kinase activity"/>
    <property type="evidence" value="ECO:0007669"/>
    <property type="project" value="InterPro"/>
</dbReference>
<evidence type="ECO:0000259" key="19">
    <source>
        <dbReference type="PROSITE" id="PS50113"/>
    </source>
</evidence>
<dbReference type="Gene3D" id="1.20.120.620">
    <property type="entry name" value="Backbone structure of the membrane domain of e. Coli histidine kinase receptor kdpd"/>
    <property type="match status" value="1"/>
</dbReference>
<evidence type="ECO:0000259" key="18">
    <source>
        <dbReference type="PROSITE" id="PS50112"/>
    </source>
</evidence>
<feature type="domain" description="PAS" evidence="18">
    <location>
        <begin position="273"/>
        <end position="344"/>
    </location>
</feature>
<dbReference type="InterPro" id="IPR000014">
    <property type="entry name" value="PAS"/>
</dbReference>
<dbReference type="InterPro" id="IPR001610">
    <property type="entry name" value="PAC"/>
</dbReference>
<dbReference type="InterPro" id="IPR036097">
    <property type="entry name" value="HisK_dim/P_sf"/>
</dbReference>
<keyword evidence="13" id="KW-0902">Two-component regulatory system</keyword>
<dbReference type="InterPro" id="IPR036890">
    <property type="entry name" value="HATPase_C_sf"/>
</dbReference>
<keyword evidence="10" id="KW-0418">Kinase</keyword>
<dbReference type="FunFam" id="1.10.287.130:FF:000001">
    <property type="entry name" value="Two-component sensor histidine kinase"/>
    <property type="match status" value="1"/>
</dbReference>
<dbReference type="OrthoDB" id="177675at2"/>
<dbReference type="PROSITE" id="PS50113">
    <property type="entry name" value="PAC"/>
    <property type="match status" value="2"/>
</dbReference>
<evidence type="ECO:0000313" key="20">
    <source>
        <dbReference type="EMBL" id="MRG97293.1"/>
    </source>
</evidence>
<evidence type="ECO:0000256" key="4">
    <source>
        <dbReference type="ARBA" id="ARBA00012438"/>
    </source>
</evidence>
<dbReference type="Gene3D" id="3.30.565.10">
    <property type="entry name" value="Histidine kinase-like ATPase, C-terminal domain"/>
    <property type="match status" value="1"/>
</dbReference>
<keyword evidence="6" id="KW-0597">Phosphoprotein</keyword>
<dbReference type="PANTHER" id="PTHR43547">
    <property type="entry name" value="TWO-COMPONENT HISTIDINE KINASE"/>
    <property type="match status" value="1"/>
</dbReference>
<accession>A0A6N7PZ74</accession>
<keyword evidence="12 16" id="KW-1133">Transmembrane helix</keyword>
<dbReference type="EC" id="2.7.13.3" evidence="4"/>
<evidence type="ECO:0000256" key="12">
    <source>
        <dbReference type="ARBA" id="ARBA00022989"/>
    </source>
</evidence>
<dbReference type="Pfam" id="PF13493">
    <property type="entry name" value="DUF4118"/>
    <property type="match status" value="1"/>
</dbReference>
<dbReference type="InterPro" id="IPR038318">
    <property type="entry name" value="KdpD_sf"/>
</dbReference>
<comment type="subcellular location">
    <subcellularLocation>
        <location evidence="2">Cell membrane</location>
    </subcellularLocation>
    <subcellularLocation>
        <location evidence="3">Membrane raft</location>
        <topology evidence="3">Multi-pass membrane protein</topology>
    </subcellularLocation>
</comment>
<dbReference type="SUPFAM" id="SSF55785">
    <property type="entry name" value="PYP-like sensor domain (PAS domain)"/>
    <property type="match status" value="2"/>
</dbReference>
<keyword evidence="8 16" id="KW-0812">Transmembrane</keyword>
<evidence type="ECO:0000256" key="10">
    <source>
        <dbReference type="ARBA" id="ARBA00022777"/>
    </source>
</evidence>
<dbReference type="InterPro" id="IPR035965">
    <property type="entry name" value="PAS-like_dom_sf"/>
</dbReference>
<dbReference type="InterPro" id="IPR013655">
    <property type="entry name" value="PAS_fold_3"/>
</dbReference>
<dbReference type="GO" id="GO:0045121">
    <property type="term" value="C:membrane raft"/>
    <property type="evidence" value="ECO:0007669"/>
    <property type="project" value="UniProtKB-SubCell"/>
</dbReference>
<dbReference type="Pfam" id="PF00512">
    <property type="entry name" value="HisKA"/>
    <property type="match status" value="1"/>
</dbReference>
<proteinExistence type="predicted"/>
<dbReference type="SUPFAM" id="SSF55874">
    <property type="entry name" value="ATPase domain of HSP90 chaperone/DNA topoisomerase II/histidine kinase"/>
    <property type="match status" value="1"/>
</dbReference>
<organism evidence="20 21">
    <name type="scientific">Polyangium spumosum</name>
    <dbReference type="NCBI Taxonomy" id="889282"/>
    <lineage>
        <taxon>Bacteria</taxon>
        <taxon>Pseudomonadati</taxon>
        <taxon>Myxococcota</taxon>
        <taxon>Polyangia</taxon>
        <taxon>Polyangiales</taxon>
        <taxon>Polyangiaceae</taxon>
        <taxon>Polyangium</taxon>
    </lineage>
</organism>
<evidence type="ECO:0000256" key="3">
    <source>
        <dbReference type="ARBA" id="ARBA00004314"/>
    </source>
</evidence>
<dbReference type="GO" id="GO:0005886">
    <property type="term" value="C:plasma membrane"/>
    <property type="evidence" value="ECO:0007669"/>
    <property type="project" value="UniProtKB-SubCell"/>
</dbReference>
<evidence type="ECO:0000256" key="1">
    <source>
        <dbReference type="ARBA" id="ARBA00000085"/>
    </source>
</evidence>
<keyword evidence="21" id="KW-1185">Reference proteome</keyword>
<dbReference type="SMART" id="SM00091">
    <property type="entry name" value="PAS"/>
    <property type="match status" value="2"/>
</dbReference>
<dbReference type="CDD" id="cd00082">
    <property type="entry name" value="HisKA"/>
    <property type="match status" value="1"/>
</dbReference>
<protein>
    <recommendedName>
        <fullName evidence="4">histidine kinase</fullName>
        <ecNumber evidence="4">2.7.13.3</ecNumber>
    </recommendedName>
</protein>
<dbReference type="InterPro" id="IPR003594">
    <property type="entry name" value="HATPase_dom"/>
</dbReference>
<feature type="transmembrane region" description="Helical" evidence="16">
    <location>
        <begin position="101"/>
        <end position="119"/>
    </location>
</feature>
<dbReference type="PRINTS" id="PR00344">
    <property type="entry name" value="BCTRLSENSOR"/>
</dbReference>
<evidence type="ECO:0000256" key="15">
    <source>
        <dbReference type="SAM" id="MobiDB-lite"/>
    </source>
</evidence>
<feature type="domain" description="PAC" evidence="19">
    <location>
        <begin position="348"/>
        <end position="400"/>
    </location>
</feature>
<dbReference type="CDD" id="cd16922">
    <property type="entry name" value="HATPase_EvgS-ArcB-TorS-like"/>
    <property type="match status" value="1"/>
</dbReference>
<evidence type="ECO:0000256" key="5">
    <source>
        <dbReference type="ARBA" id="ARBA00022475"/>
    </source>
</evidence>
<keyword evidence="5" id="KW-1003">Cell membrane</keyword>
<keyword evidence="14 16" id="KW-0472">Membrane</keyword>
<evidence type="ECO:0000256" key="7">
    <source>
        <dbReference type="ARBA" id="ARBA00022679"/>
    </source>
</evidence>
<evidence type="ECO:0000313" key="21">
    <source>
        <dbReference type="Proteomes" id="UP000440224"/>
    </source>
</evidence>
<dbReference type="PANTHER" id="PTHR43547:SF2">
    <property type="entry name" value="HYBRID SIGNAL TRANSDUCTION HISTIDINE KINASE C"/>
    <property type="match status" value="1"/>
</dbReference>
<dbReference type="InterPro" id="IPR004358">
    <property type="entry name" value="Sig_transdc_His_kin-like_C"/>
</dbReference>
<evidence type="ECO:0000256" key="11">
    <source>
        <dbReference type="ARBA" id="ARBA00022840"/>
    </source>
</evidence>
<evidence type="ECO:0000256" key="13">
    <source>
        <dbReference type="ARBA" id="ARBA00023012"/>
    </source>
</evidence>
<evidence type="ECO:0000256" key="14">
    <source>
        <dbReference type="ARBA" id="ARBA00023136"/>
    </source>
</evidence>
<feature type="transmembrane region" description="Helical" evidence="16">
    <location>
        <begin position="20"/>
        <end position="40"/>
    </location>
</feature>
<gene>
    <name evidence="20" type="ORF">GF068_36005</name>
</gene>
<dbReference type="InterPro" id="IPR003661">
    <property type="entry name" value="HisK_dim/P_dom"/>
</dbReference>
<dbReference type="NCBIfam" id="TIGR00229">
    <property type="entry name" value="sensory_box"/>
    <property type="match status" value="2"/>
</dbReference>
<comment type="catalytic activity">
    <reaction evidence="1">
        <text>ATP + protein L-histidine = ADP + protein N-phospho-L-histidine.</text>
        <dbReference type="EC" id="2.7.13.3"/>
    </reaction>
</comment>
<dbReference type="PROSITE" id="PS50109">
    <property type="entry name" value="HIS_KIN"/>
    <property type="match status" value="1"/>
</dbReference>
<keyword evidence="7" id="KW-0808">Transferase</keyword>
<dbReference type="RefSeq" id="WP_153824072.1">
    <property type="nucleotide sequence ID" value="NZ_WJIE01000016.1"/>
</dbReference>
<name>A0A6N7PZ74_9BACT</name>
<dbReference type="Gene3D" id="1.10.287.130">
    <property type="match status" value="1"/>
</dbReference>
<dbReference type="InterPro" id="IPR005467">
    <property type="entry name" value="His_kinase_dom"/>
</dbReference>
<dbReference type="Gene3D" id="2.10.70.100">
    <property type="match status" value="1"/>
</dbReference>
<evidence type="ECO:0000256" key="2">
    <source>
        <dbReference type="ARBA" id="ARBA00004236"/>
    </source>
</evidence>
<evidence type="ECO:0000259" key="17">
    <source>
        <dbReference type="PROSITE" id="PS50109"/>
    </source>
</evidence>
<keyword evidence="11" id="KW-0067">ATP-binding</keyword>
<dbReference type="AlphaFoldDB" id="A0A6N7PZ74"/>
<evidence type="ECO:0000256" key="6">
    <source>
        <dbReference type="ARBA" id="ARBA00022553"/>
    </source>
</evidence>
<dbReference type="InterPro" id="IPR000700">
    <property type="entry name" value="PAS-assoc_C"/>
</dbReference>
<dbReference type="SMART" id="SM00086">
    <property type="entry name" value="PAC"/>
    <property type="match status" value="2"/>
</dbReference>
<dbReference type="GO" id="GO:0005524">
    <property type="term" value="F:ATP binding"/>
    <property type="evidence" value="ECO:0007669"/>
    <property type="project" value="UniProtKB-KW"/>
</dbReference>
<reference evidence="20 21" key="1">
    <citation type="submission" date="2019-10" db="EMBL/GenBank/DDBJ databases">
        <title>A soil myxobacterium in the family Polyangiaceae.</title>
        <authorList>
            <person name="Li Y."/>
            <person name="Wang J."/>
        </authorList>
    </citation>
    <scope>NUCLEOTIDE SEQUENCE [LARGE SCALE GENOMIC DNA]</scope>
    <source>
        <strain evidence="20 21">DSM 14734</strain>
    </source>
</reference>
<feature type="transmembrane region" description="Helical" evidence="16">
    <location>
        <begin position="52"/>
        <end position="81"/>
    </location>
</feature>
<dbReference type="EMBL" id="WJIE01000016">
    <property type="protein sequence ID" value="MRG97293.1"/>
    <property type="molecule type" value="Genomic_DNA"/>
</dbReference>
<feature type="domain" description="Histidine kinase" evidence="17">
    <location>
        <begin position="418"/>
        <end position="636"/>
    </location>
</feature>
<dbReference type="SUPFAM" id="SSF47384">
    <property type="entry name" value="Homodimeric domain of signal transducing histidine kinase"/>
    <property type="match status" value="1"/>
</dbReference>
<sequence>MASGLDLVRGGWRAPRRWRTSGGGLALTLGTVGGTIALRHSLDPFLDATSPLLAFVFPVTICAALGGFWLGLLCTLLSLGAGVLFFMDPLYELALVHTGDVVRTLLFAVIGFAISAVSGRMHHELAQSREAERIIADREQANAQNARYFRALLASRTLGVASFRGGAIVEANDAFLDLLGLTSHEFAQRGSIDWRDITPPEHLAADERAGRQLRATGYCAPYEKEFFRADGRRVPALIGGAFILGRQGRELSGMMYIVDLSRVRRAEQALRESETRLRLALDAARAGSWDWDAATGHIVWSERNYELYGVDPRSVPTFDRWLEALHPEDRARVKDEYQRVLAGSDEHFRLELRVVHPARGVRWISVLGQVYRDERGEAVRAAGLSLDVTDRRNIEESERAAREEAERASRLKDEFVATLSHELRTPLTAVLGWAQVLRRARPDGDKLDRGLEVIERNARLLAQLVSDLLDVSRIVTGKIQLDLGAVDPGTVVLSAAETVRSAAEAKGVTLDVHVAPLAEPLLGDAARLEQAVWNLLSNAVKFTPPGGRVDVTVRLEGERALIVVSDSGQGIAPEFLPHLFQRFRQEDSTSTRRYGGLGLGLSIVKHIADLHGGRVYAESAGPGRGSTFTVEIPRRSAQTADAPRSSRPPSAPWQRAG</sequence>
<dbReference type="FunFam" id="3.30.565.10:FF:000023">
    <property type="entry name" value="PAS domain-containing sensor histidine kinase"/>
    <property type="match status" value="1"/>
</dbReference>
<dbReference type="CDD" id="cd00130">
    <property type="entry name" value="PAS"/>
    <property type="match status" value="2"/>
</dbReference>
<dbReference type="Gene3D" id="3.30.450.20">
    <property type="entry name" value="PAS domain"/>
    <property type="match status" value="2"/>
</dbReference>
<evidence type="ECO:0000256" key="9">
    <source>
        <dbReference type="ARBA" id="ARBA00022741"/>
    </source>
</evidence>
<evidence type="ECO:0000256" key="16">
    <source>
        <dbReference type="SAM" id="Phobius"/>
    </source>
</evidence>
<evidence type="ECO:0000256" key="8">
    <source>
        <dbReference type="ARBA" id="ARBA00022692"/>
    </source>
</evidence>
<feature type="compositionally biased region" description="Low complexity" evidence="15">
    <location>
        <begin position="642"/>
        <end position="657"/>
    </location>
</feature>
<dbReference type="PROSITE" id="PS50112">
    <property type="entry name" value="PAS"/>
    <property type="match status" value="1"/>
</dbReference>
<dbReference type="InterPro" id="IPR025201">
    <property type="entry name" value="KdpD_TM"/>
</dbReference>
<dbReference type="Proteomes" id="UP000440224">
    <property type="component" value="Unassembled WGS sequence"/>
</dbReference>